<evidence type="ECO:0000256" key="1">
    <source>
        <dbReference type="SAM" id="MobiDB-lite"/>
    </source>
</evidence>
<evidence type="ECO:0000313" key="2">
    <source>
        <dbReference type="EMBL" id="CAK0892831.1"/>
    </source>
</evidence>
<feature type="compositionally biased region" description="Acidic residues" evidence="1">
    <location>
        <begin position="18"/>
        <end position="31"/>
    </location>
</feature>
<dbReference type="Proteomes" id="UP001189429">
    <property type="component" value="Unassembled WGS sequence"/>
</dbReference>
<keyword evidence="3" id="KW-1185">Reference proteome</keyword>
<accession>A0ABN9X4I8</accession>
<protein>
    <recommendedName>
        <fullName evidence="4">PDZ domain-containing protein</fullName>
    </recommendedName>
</protein>
<gene>
    <name evidence="2" type="ORF">PCOR1329_LOCUS72378</name>
</gene>
<comment type="caution">
    <text evidence="2">The sequence shown here is derived from an EMBL/GenBank/DDBJ whole genome shotgun (WGS) entry which is preliminary data.</text>
</comment>
<evidence type="ECO:0000313" key="3">
    <source>
        <dbReference type="Proteomes" id="UP001189429"/>
    </source>
</evidence>
<sequence>MTVVGWIRIGSRRKGEEKESEGEGNSEDAAEEYQGKPVRECSGACAAAQEFTVALQKRSPADKLGVQARDGSTALRARRWEWAAGLARVLPEVAYDGVTIRVIGFRENGMVGAWNARSPGSEVMKDDRIVAVGGVRVTKENFKEELARASGKVEVLVQRTTTVIERAAAEVGSGAEASPAQTYSVPDQLAGHRALKLGEAEAPAAEAVPAGVCGRRAEGRQDVQPEGHSLNSRGGPPAWWREAKLGIRRGRSEAPPEGAASLRRGAPGDLPEVARCAKGRVLGHNTFSDSRTGEASVSAGYGEIFAACVDGDLFDVNMDREQRKPANVGQDIQVLQRAYDVLIKQEGGPDSDAAKSLQLKLHNLRQVRDSAKSESQRLLVAIGKLSKVEKQVESHSQSVGLLETKVQNAHSHLRVQERALAEAKESLAEAQKKRDELVVETRRAQEAQDVAQAAERARPRSPSPTPEQFFNLMRADAMEAAALQKAKDTGLDPSTVQQALQVGRHLLQGRQRLQQSMEVFLEMPLGLLVAPSKRQEGSWRCQKGPRVAGPWSPFVAQQQLLQVEERIYHVGLELQANLSSRIEPLAALAAAGQPEAQQLAGAASRAHVIFVQEHKLFRPKILEAKSKARKLGWNSFWAPALATEAGFASGGKNLDVCRELGHHILTRGLPFVAGGDFNLTPGEVNVGLEPDRFGGEAVFDPSVHTCSVQDTHRTLDYFILSKPLVKAFLSVAADLSNDVYPHKAVDLHLTSETFSLKVNKLAKFECLPVALPCGPSLPPPDYADLELQMNQALDIFQSNDDMFRTPTPAEKQPLESRLSEIYDEWCTRSWGELKDVYHQPELKSLLSNPERRYLHGTYVLLRHTRNVKKRGGPFARFWPAGRAFAHELVQQALGPLLDAYWAWDEGTWDMEGLDSCITHLFELESECFKKERVRQNAGWSKWCEEALSGGASRAHQFH</sequence>
<proteinExistence type="predicted"/>
<name>A0ABN9X4I8_9DINO</name>
<reference evidence="2" key="1">
    <citation type="submission" date="2023-10" db="EMBL/GenBank/DDBJ databases">
        <authorList>
            <person name="Chen Y."/>
            <person name="Shah S."/>
            <person name="Dougan E. K."/>
            <person name="Thang M."/>
            <person name="Chan C."/>
        </authorList>
    </citation>
    <scope>NUCLEOTIDE SEQUENCE [LARGE SCALE GENOMIC DNA]</scope>
</reference>
<feature type="region of interest" description="Disordered" evidence="1">
    <location>
        <begin position="217"/>
        <end position="238"/>
    </location>
</feature>
<organism evidence="2 3">
    <name type="scientific">Prorocentrum cordatum</name>
    <dbReference type="NCBI Taxonomy" id="2364126"/>
    <lineage>
        <taxon>Eukaryota</taxon>
        <taxon>Sar</taxon>
        <taxon>Alveolata</taxon>
        <taxon>Dinophyceae</taxon>
        <taxon>Prorocentrales</taxon>
        <taxon>Prorocentraceae</taxon>
        <taxon>Prorocentrum</taxon>
    </lineage>
</organism>
<evidence type="ECO:0008006" key="4">
    <source>
        <dbReference type="Google" id="ProtNLM"/>
    </source>
</evidence>
<dbReference type="EMBL" id="CAUYUJ010019671">
    <property type="protein sequence ID" value="CAK0892831.1"/>
    <property type="molecule type" value="Genomic_DNA"/>
</dbReference>
<feature type="region of interest" description="Disordered" evidence="1">
    <location>
        <begin position="10"/>
        <end position="35"/>
    </location>
</feature>
<feature type="region of interest" description="Disordered" evidence="1">
    <location>
        <begin position="445"/>
        <end position="465"/>
    </location>
</feature>